<reference evidence="4 5" key="1">
    <citation type="journal article" date="2016" name="Int. J. Syst. Evol. Microbiol.">
        <title>Nocardioides albidus sp. nov., an actinobacterium isolated from garden soil.</title>
        <authorList>
            <person name="Singh H."/>
            <person name="Du J."/>
            <person name="Trinh H."/>
            <person name="Won K."/>
            <person name="Yang J.E."/>
            <person name="Yin C."/>
            <person name="Kook M."/>
            <person name="Yi T.H."/>
        </authorList>
    </citation>
    <scope>NUCLEOTIDE SEQUENCE [LARGE SCALE GENOMIC DNA]</scope>
    <source>
        <strain evidence="4 5">CCTCC AB 2015297</strain>
    </source>
</reference>
<dbReference type="Proteomes" id="UP000313231">
    <property type="component" value="Unassembled WGS sequence"/>
</dbReference>
<feature type="transmembrane region" description="Helical" evidence="3">
    <location>
        <begin position="50"/>
        <end position="68"/>
    </location>
</feature>
<organism evidence="4 5">
    <name type="scientific">Nocardioides albidus</name>
    <dbReference type="NCBI Taxonomy" id="1517589"/>
    <lineage>
        <taxon>Bacteria</taxon>
        <taxon>Bacillati</taxon>
        <taxon>Actinomycetota</taxon>
        <taxon>Actinomycetes</taxon>
        <taxon>Propionibacteriales</taxon>
        <taxon>Nocardioidaceae</taxon>
        <taxon>Nocardioides</taxon>
    </lineage>
</organism>
<dbReference type="AlphaFoldDB" id="A0A5C4VV92"/>
<accession>A0A5C4VV92</accession>
<dbReference type="Pfam" id="PF05949">
    <property type="entry name" value="DUF881"/>
    <property type="match status" value="1"/>
</dbReference>
<dbReference type="PANTHER" id="PTHR37313">
    <property type="entry name" value="UPF0749 PROTEIN RV1825"/>
    <property type="match status" value="1"/>
</dbReference>
<feature type="coiled-coil region" evidence="2">
    <location>
        <begin position="95"/>
        <end position="129"/>
    </location>
</feature>
<dbReference type="GO" id="GO:0005886">
    <property type="term" value="C:plasma membrane"/>
    <property type="evidence" value="ECO:0007669"/>
    <property type="project" value="TreeGrafter"/>
</dbReference>
<keyword evidence="3" id="KW-0472">Membrane</keyword>
<evidence type="ECO:0000256" key="1">
    <source>
        <dbReference type="ARBA" id="ARBA00009108"/>
    </source>
</evidence>
<name>A0A5C4VV92_9ACTN</name>
<dbReference type="EMBL" id="VDMP01000024">
    <property type="protein sequence ID" value="TNM39800.1"/>
    <property type="molecule type" value="Genomic_DNA"/>
</dbReference>
<sequence length="287" mass="30414">MPDSLDRARTPLLALITQEALDRDYQVAASRAALTGDAGSRPGVARGYRVAVVVVVGLFAMLVTVAGVQTSQNADVDDASRASLIERIETRRATVRRLQEDLAGLRAANAAAEESLRSLGRRYADARARRTQLGALTGFGPVTGSGVRVTLDNPSYAGADEQVRDSDLALLVDGLWDAGAEAISINGQRLNARGGIRNVGEAVEVNGVGVAPPFTVLAIGDRRTLASKFVDTQAGLRFLAVARQYGFEHRMDNADKLKLPAAPGALRQLRSAEYAQERPQGQGGEAP</sequence>
<evidence type="ECO:0000313" key="4">
    <source>
        <dbReference type="EMBL" id="TNM39800.1"/>
    </source>
</evidence>
<evidence type="ECO:0000256" key="3">
    <source>
        <dbReference type="SAM" id="Phobius"/>
    </source>
</evidence>
<protein>
    <submittedName>
        <fullName evidence="4">DUF881 domain-containing protein</fullName>
    </submittedName>
</protein>
<proteinExistence type="inferred from homology"/>
<dbReference type="PANTHER" id="PTHR37313:SF1">
    <property type="entry name" value="UPF0749 PROTEIN RV1823"/>
    <property type="match status" value="1"/>
</dbReference>
<keyword evidence="3" id="KW-1133">Transmembrane helix</keyword>
<keyword evidence="3" id="KW-0812">Transmembrane</keyword>
<keyword evidence="2" id="KW-0175">Coiled coil</keyword>
<gene>
    <name evidence="4" type="ORF">FHP29_13175</name>
</gene>
<evidence type="ECO:0000256" key="2">
    <source>
        <dbReference type="SAM" id="Coils"/>
    </source>
</evidence>
<comment type="similarity">
    <text evidence="1">Belongs to the UPF0749 family.</text>
</comment>
<dbReference type="InterPro" id="IPR010273">
    <property type="entry name" value="DUF881"/>
</dbReference>
<comment type="caution">
    <text evidence="4">The sequence shown here is derived from an EMBL/GenBank/DDBJ whole genome shotgun (WGS) entry which is preliminary data.</text>
</comment>
<dbReference type="Gene3D" id="3.30.70.1880">
    <property type="entry name" value="Protein of unknown function DUF881"/>
    <property type="match status" value="1"/>
</dbReference>
<keyword evidence="5" id="KW-1185">Reference proteome</keyword>
<evidence type="ECO:0000313" key="5">
    <source>
        <dbReference type="Proteomes" id="UP000313231"/>
    </source>
</evidence>
<dbReference type="OrthoDB" id="3218134at2"/>
<dbReference type="RefSeq" id="WP_139623289.1">
    <property type="nucleotide sequence ID" value="NZ_VDMP01000024.1"/>
</dbReference>